<sequence>MDRSLWILSTHFRRSPKKFIGPNCTSQMRPLVPPDTCMLPYLLPGSMSVSLSGLPVQVVINGPHARAFKLRHSLLGKHCGPPSTKAGLGEAGSDYMEHNRNIDPELFRKHAGLQPGHTNFKGTGLTCRYRGSKLIISADPETDPEVVASQFQPLLTGTTACSQPAGWAWPAAWGRSQVANILLLRRVSIRSHPTEQGQRS</sequence>
<dbReference type="Proteomes" id="UP001345963">
    <property type="component" value="Unassembled WGS sequence"/>
</dbReference>
<accession>A0ABU7CCF1</accession>
<keyword evidence="2" id="KW-1185">Reference proteome</keyword>
<comment type="caution">
    <text evidence="1">The sequence shown here is derived from an EMBL/GenBank/DDBJ whole genome shotgun (WGS) entry which is preliminary data.</text>
</comment>
<gene>
    <name evidence="1" type="ORF">ATANTOWER_024976</name>
</gene>
<dbReference type="EMBL" id="JAHUTI010089084">
    <property type="protein sequence ID" value="MED6260637.1"/>
    <property type="molecule type" value="Genomic_DNA"/>
</dbReference>
<protein>
    <submittedName>
        <fullName evidence="1">Uncharacterized protein</fullName>
    </submittedName>
</protein>
<evidence type="ECO:0000313" key="1">
    <source>
        <dbReference type="EMBL" id="MED6260637.1"/>
    </source>
</evidence>
<name>A0ABU7CCF1_9TELE</name>
<evidence type="ECO:0000313" key="2">
    <source>
        <dbReference type="Proteomes" id="UP001345963"/>
    </source>
</evidence>
<proteinExistence type="predicted"/>
<reference evidence="1 2" key="1">
    <citation type="submission" date="2021-07" db="EMBL/GenBank/DDBJ databases">
        <authorList>
            <person name="Palmer J.M."/>
        </authorList>
    </citation>
    <scope>NUCLEOTIDE SEQUENCE [LARGE SCALE GENOMIC DNA]</scope>
    <source>
        <strain evidence="1 2">AT_MEX2019</strain>
        <tissue evidence="1">Muscle</tissue>
    </source>
</reference>
<organism evidence="1 2">
    <name type="scientific">Ataeniobius toweri</name>
    <dbReference type="NCBI Taxonomy" id="208326"/>
    <lineage>
        <taxon>Eukaryota</taxon>
        <taxon>Metazoa</taxon>
        <taxon>Chordata</taxon>
        <taxon>Craniata</taxon>
        <taxon>Vertebrata</taxon>
        <taxon>Euteleostomi</taxon>
        <taxon>Actinopterygii</taxon>
        <taxon>Neopterygii</taxon>
        <taxon>Teleostei</taxon>
        <taxon>Neoteleostei</taxon>
        <taxon>Acanthomorphata</taxon>
        <taxon>Ovalentaria</taxon>
        <taxon>Atherinomorphae</taxon>
        <taxon>Cyprinodontiformes</taxon>
        <taxon>Goodeidae</taxon>
        <taxon>Ataeniobius</taxon>
    </lineage>
</organism>